<dbReference type="EMBL" id="MU003698">
    <property type="protein sequence ID" value="KAF2811827.1"/>
    <property type="molecule type" value="Genomic_DNA"/>
</dbReference>
<organism evidence="2">
    <name type="scientific">Mytilinidion resinicola</name>
    <dbReference type="NCBI Taxonomy" id="574789"/>
    <lineage>
        <taxon>Eukaryota</taxon>
        <taxon>Fungi</taxon>
        <taxon>Dikarya</taxon>
        <taxon>Ascomycota</taxon>
        <taxon>Pezizomycotina</taxon>
        <taxon>Dothideomycetes</taxon>
        <taxon>Pleosporomycetidae</taxon>
        <taxon>Mytilinidiales</taxon>
        <taxon>Mytilinidiaceae</taxon>
        <taxon>Mytilinidion</taxon>
    </lineage>
</organism>
<sequence length="336" mass="37525">MDTTPENNEKSPEMTDIILDKDGDVIFLVGDGDVSVSRIRVSSKVLILSSPVFEAMFTHGFAEGHNLSATSPRVIPLPDDGVLAMTLLCQIIHHKHQDVPKALGMNHLVELTILCGKYDCVLAVQPWGMIWTTELLPRAVEEGFEKLLFITYGLDLAENFFKLTEHLVKNRLVKIEVANAIPGYEGDPELFQASLPETLEEARAERIQKVLEAFESVMIPFLDGPYTTRECQRSTVTDYFHSLSAAGLWPLSRRLQAFTIPQILKILDKVSLPRSDTCECEIWEGGCHLQKTSPDGIIPTLCAGLQAIDKATTGICLDCWRVGREAYDMQECRVKH</sequence>
<name>A0A6A6YV40_9PEZI</name>
<dbReference type="Proteomes" id="UP000504636">
    <property type="component" value="Unplaced"/>
</dbReference>
<dbReference type="RefSeq" id="XP_033578791.1">
    <property type="nucleotide sequence ID" value="XM_033714000.1"/>
</dbReference>
<protein>
    <recommendedName>
        <fullName evidence="1">BTB domain-containing protein</fullName>
    </recommendedName>
</protein>
<reference evidence="4" key="3">
    <citation type="submission" date="2025-04" db="UniProtKB">
        <authorList>
            <consortium name="RefSeq"/>
        </authorList>
    </citation>
    <scope>IDENTIFICATION</scope>
    <source>
        <strain evidence="4">CBS 304.34</strain>
    </source>
</reference>
<accession>A0A6A6YV40</accession>
<proteinExistence type="predicted"/>
<dbReference type="InterPro" id="IPR011333">
    <property type="entry name" value="SKP1/BTB/POZ_sf"/>
</dbReference>
<reference evidence="2 4" key="1">
    <citation type="journal article" date="2020" name="Stud. Mycol.">
        <title>101 Dothideomycetes genomes: a test case for predicting lifestyles and emergence of pathogens.</title>
        <authorList>
            <person name="Haridas S."/>
            <person name="Albert R."/>
            <person name="Binder M."/>
            <person name="Bloem J."/>
            <person name="Labutti K."/>
            <person name="Salamov A."/>
            <person name="Andreopoulos B."/>
            <person name="Baker S."/>
            <person name="Barry K."/>
            <person name="Bills G."/>
            <person name="Bluhm B."/>
            <person name="Cannon C."/>
            <person name="Castanera R."/>
            <person name="Culley D."/>
            <person name="Daum C."/>
            <person name="Ezra D."/>
            <person name="Gonzalez J."/>
            <person name="Henrissat B."/>
            <person name="Kuo A."/>
            <person name="Liang C."/>
            <person name="Lipzen A."/>
            <person name="Lutzoni F."/>
            <person name="Magnuson J."/>
            <person name="Mondo S."/>
            <person name="Nolan M."/>
            <person name="Ohm R."/>
            <person name="Pangilinan J."/>
            <person name="Park H.-J."/>
            <person name="Ramirez L."/>
            <person name="Alfaro M."/>
            <person name="Sun H."/>
            <person name="Tritt A."/>
            <person name="Yoshinaga Y."/>
            <person name="Zwiers L.-H."/>
            <person name="Turgeon B."/>
            <person name="Goodwin S."/>
            <person name="Spatafora J."/>
            <person name="Crous P."/>
            <person name="Grigoriev I."/>
        </authorList>
    </citation>
    <scope>NUCLEOTIDE SEQUENCE</scope>
    <source>
        <strain evidence="2 4">CBS 304.34</strain>
    </source>
</reference>
<gene>
    <name evidence="2 4" type="ORF">BDZ99DRAFT_281263</name>
</gene>
<dbReference type="PROSITE" id="PS50097">
    <property type="entry name" value="BTB"/>
    <property type="match status" value="1"/>
</dbReference>
<keyword evidence="3" id="KW-1185">Reference proteome</keyword>
<dbReference type="Gene3D" id="3.30.710.10">
    <property type="entry name" value="Potassium Channel Kv1.1, Chain A"/>
    <property type="match status" value="1"/>
</dbReference>
<evidence type="ECO:0000313" key="2">
    <source>
        <dbReference type="EMBL" id="KAF2811827.1"/>
    </source>
</evidence>
<dbReference type="OrthoDB" id="5275938at2759"/>
<dbReference type="SUPFAM" id="SSF54695">
    <property type="entry name" value="POZ domain"/>
    <property type="match status" value="1"/>
</dbReference>
<reference evidence="4" key="2">
    <citation type="submission" date="2020-04" db="EMBL/GenBank/DDBJ databases">
        <authorList>
            <consortium name="NCBI Genome Project"/>
        </authorList>
    </citation>
    <scope>NUCLEOTIDE SEQUENCE</scope>
    <source>
        <strain evidence="4">CBS 304.34</strain>
    </source>
</reference>
<evidence type="ECO:0000313" key="3">
    <source>
        <dbReference type="Proteomes" id="UP000504636"/>
    </source>
</evidence>
<feature type="domain" description="BTB" evidence="1">
    <location>
        <begin position="23"/>
        <end position="101"/>
    </location>
</feature>
<dbReference type="AlphaFoldDB" id="A0A6A6YV40"/>
<evidence type="ECO:0000313" key="4">
    <source>
        <dbReference type="RefSeq" id="XP_033578791.1"/>
    </source>
</evidence>
<dbReference type="CDD" id="cd18186">
    <property type="entry name" value="BTB_POZ_ZBTB_KLHL-like"/>
    <property type="match status" value="1"/>
</dbReference>
<dbReference type="InterPro" id="IPR000210">
    <property type="entry name" value="BTB/POZ_dom"/>
</dbReference>
<dbReference type="GeneID" id="54454893"/>
<evidence type="ECO:0000259" key="1">
    <source>
        <dbReference type="PROSITE" id="PS50097"/>
    </source>
</evidence>